<protein>
    <recommendedName>
        <fullName evidence="3">Reverse transcriptase zinc-binding domain-containing protein</fullName>
    </recommendedName>
</protein>
<dbReference type="Proteomes" id="UP001163798">
    <property type="component" value="Unassembled WGS sequence"/>
</dbReference>
<comment type="caution">
    <text evidence="1">The sequence shown here is derived from an EMBL/GenBank/DDBJ whole genome shotgun (WGS) entry which is preliminary data.</text>
</comment>
<organism evidence="1 2">
    <name type="scientific">Lentinula aff. detonsa</name>
    <dbReference type="NCBI Taxonomy" id="2804958"/>
    <lineage>
        <taxon>Eukaryota</taxon>
        <taxon>Fungi</taxon>
        <taxon>Dikarya</taxon>
        <taxon>Basidiomycota</taxon>
        <taxon>Agaricomycotina</taxon>
        <taxon>Agaricomycetes</taxon>
        <taxon>Agaricomycetidae</taxon>
        <taxon>Agaricales</taxon>
        <taxon>Marasmiineae</taxon>
        <taxon>Omphalotaceae</taxon>
        <taxon>Lentinula</taxon>
    </lineage>
</organism>
<evidence type="ECO:0000313" key="2">
    <source>
        <dbReference type="Proteomes" id="UP001163798"/>
    </source>
</evidence>
<evidence type="ECO:0008006" key="3">
    <source>
        <dbReference type="Google" id="ProtNLM"/>
    </source>
</evidence>
<dbReference type="EMBL" id="MU793928">
    <property type="protein sequence ID" value="KAJ3780081.1"/>
    <property type="molecule type" value="Genomic_DNA"/>
</dbReference>
<accession>A0AA38KMU2</accession>
<gene>
    <name evidence="1" type="ORF">GGU10DRAFT_250040</name>
</gene>
<dbReference type="AlphaFoldDB" id="A0AA38KMU2"/>
<name>A0AA38KMU2_9AGAR</name>
<proteinExistence type="predicted"/>
<reference evidence="1" key="1">
    <citation type="submission" date="2022-08" db="EMBL/GenBank/DDBJ databases">
        <authorList>
            <consortium name="DOE Joint Genome Institute"/>
            <person name="Min B."/>
            <person name="Riley R."/>
            <person name="Sierra-Patev S."/>
            <person name="Naranjo-Ortiz M."/>
            <person name="Looney B."/>
            <person name="Konkel Z."/>
            <person name="Slot J.C."/>
            <person name="Sakamoto Y."/>
            <person name="Steenwyk J.L."/>
            <person name="Rokas A."/>
            <person name="Carro J."/>
            <person name="Camarero S."/>
            <person name="Ferreira P."/>
            <person name="Molpeceres G."/>
            <person name="Ruiz-Duenas F.J."/>
            <person name="Serrano A."/>
            <person name="Henrissat B."/>
            <person name="Drula E."/>
            <person name="Hughes K.W."/>
            <person name="Mata J.L."/>
            <person name="Ishikawa N.K."/>
            <person name="Vargas-Isla R."/>
            <person name="Ushijima S."/>
            <person name="Smith C.A."/>
            <person name="Ahrendt S."/>
            <person name="Andreopoulos W."/>
            <person name="He G."/>
            <person name="Labutti K."/>
            <person name="Lipzen A."/>
            <person name="Ng V."/>
            <person name="Sandor L."/>
            <person name="Barry K."/>
            <person name="Martinez A.T."/>
            <person name="Xiao Y."/>
            <person name="Gibbons J.G."/>
            <person name="Terashima K."/>
            <person name="Hibbett D.S."/>
            <person name="Grigoriev I.V."/>
        </authorList>
    </citation>
    <scope>NUCLEOTIDE SEQUENCE</scope>
    <source>
        <strain evidence="1">TFB10291</strain>
    </source>
</reference>
<keyword evidence="2" id="KW-1185">Reference proteome</keyword>
<sequence length="106" mass="12607">LKRKQTSIIFQLRTGHTSLKAHLHRLHKADSPNCPHCERQRICIKETVKHYIMDCPAYRRERFQLLRKLGRNARSLCHILSNEKAIPHLLQYIGRTKRFQRVIGDL</sequence>
<feature type="non-terminal residue" evidence="1">
    <location>
        <position position="106"/>
    </location>
</feature>
<evidence type="ECO:0000313" key="1">
    <source>
        <dbReference type="EMBL" id="KAJ3780081.1"/>
    </source>
</evidence>
<feature type="non-terminal residue" evidence="1">
    <location>
        <position position="1"/>
    </location>
</feature>